<dbReference type="InterPro" id="IPR003767">
    <property type="entry name" value="Malate/L-lactate_DH-like"/>
</dbReference>
<dbReference type="Gene3D" id="1.10.1530.10">
    <property type="match status" value="1"/>
</dbReference>
<comment type="caution">
    <text evidence="3">The sequence shown here is derived from an EMBL/GenBank/DDBJ whole genome shotgun (WGS) entry which is preliminary data.</text>
</comment>
<dbReference type="Pfam" id="PF02615">
    <property type="entry name" value="Ldh_2"/>
    <property type="match status" value="1"/>
</dbReference>
<dbReference type="Proteomes" id="UP001379949">
    <property type="component" value="Unassembled WGS sequence"/>
</dbReference>
<dbReference type="InterPro" id="IPR043143">
    <property type="entry name" value="Mal/L-sulf/L-lact_DH-like_NADP"/>
</dbReference>
<proteinExistence type="inferred from homology"/>
<dbReference type="RefSeq" id="WP_341566581.1">
    <property type="nucleotide sequence ID" value="NZ_JBAKAR010000003.1"/>
</dbReference>
<evidence type="ECO:0000313" key="4">
    <source>
        <dbReference type="Proteomes" id="UP001379949"/>
    </source>
</evidence>
<dbReference type="SUPFAM" id="SSF89733">
    <property type="entry name" value="L-sulfolactate dehydrogenase-like"/>
    <property type="match status" value="1"/>
</dbReference>
<comment type="similarity">
    <text evidence="1">Belongs to the LDH2/MDH2 oxidoreductase family.</text>
</comment>
<keyword evidence="2" id="KW-0560">Oxidoreductase</keyword>
<evidence type="ECO:0000256" key="2">
    <source>
        <dbReference type="ARBA" id="ARBA00023002"/>
    </source>
</evidence>
<dbReference type="EMBL" id="JBAKAR010000003">
    <property type="protein sequence ID" value="MEL0612594.1"/>
    <property type="molecule type" value="Genomic_DNA"/>
</dbReference>
<dbReference type="PANTHER" id="PTHR11091">
    <property type="entry name" value="OXIDOREDUCTASE-RELATED"/>
    <property type="match status" value="1"/>
</dbReference>
<keyword evidence="4" id="KW-1185">Reference proteome</keyword>
<protein>
    <submittedName>
        <fullName evidence="3">Ldh family oxidoreductase</fullName>
    </submittedName>
</protein>
<dbReference type="InterPro" id="IPR043144">
    <property type="entry name" value="Mal/L-sulf/L-lact_DH-like_ah"/>
</dbReference>
<gene>
    <name evidence="3" type="ORF">V6242_05520</name>
</gene>
<dbReference type="InterPro" id="IPR036111">
    <property type="entry name" value="Mal/L-sulfo/L-lacto_DH-like_sf"/>
</dbReference>
<name>A0ABU9G284_9GAMM</name>
<dbReference type="Gene3D" id="3.30.1370.60">
    <property type="entry name" value="Hypothetical oxidoreductase yiak, domain 2"/>
    <property type="match status" value="1"/>
</dbReference>
<reference evidence="3 4" key="1">
    <citation type="submission" date="2024-02" db="EMBL/GenBank/DDBJ databases">
        <title>Bacteria isolated from the canopy kelp, Nereocystis luetkeana.</title>
        <authorList>
            <person name="Pfister C.A."/>
            <person name="Younker I.T."/>
            <person name="Light S.H."/>
        </authorList>
    </citation>
    <scope>NUCLEOTIDE SEQUENCE [LARGE SCALE GENOMIC DNA]</scope>
    <source>
        <strain evidence="3 4">TI.4.07</strain>
    </source>
</reference>
<organism evidence="3 4">
    <name type="scientific">Marinomonas arenicola</name>
    <dbReference type="NCBI Taxonomy" id="569601"/>
    <lineage>
        <taxon>Bacteria</taxon>
        <taxon>Pseudomonadati</taxon>
        <taxon>Pseudomonadota</taxon>
        <taxon>Gammaproteobacteria</taxon>
        <taxon>Oceanospirillales</taxon>
        <taxon>Oceanospirillaceae</taxon>
        <taxon>Marinomonas</taxon>
    </lineage>
</organism>
<evidence type="ECO:0000256" key="1">
    <source>
        <dbReference type="ARBA" id="ARBA00006056"/>
    </source>
</evidence>
<accession>A0ABU9G284</accession>
<dbReference type="PANTHER" id="PTHR11091:SF0">
    <property type="entry name" value="MALATE DEHYDROGENASE"/>
    <property type="match status" value="1"/>
</dbReference>
<sequence>MADEKVLITLNEIEDKTKQALVSHGAAPWVATEVAKAVRQAEAEGNLICGLFYLDSYCVQLTTGRVNGTVEPVVSQPKGSAIQVDAKLGFAQAAFSRGFDKAVEIAKLNGTASLAISHSHTCTSMGYFTEQIAKAGLIGIGMTNAPACVSPPGASKAVLGTNPISMAVPAKNGGVAFKFDQSTSAIAIGKIRIAAAAGEKIPYGWAVDKNGEPTDDPVAGLEGSLVSAGGYKGYGFGLMAEILAAAVTGSNSSVNAPALKAAEGDAHDLGQFYFLIDPTVYSGDVFWERLASLEQSVNSQPQARLPGAKQNKLTEVLISKALWDSVLKNIK</sequence>
<evidence type="ECO:0000313" key="3">
    <source>
        <dbReference type="EMBL" id="MEL0612594.1"/>
    </source>
</evidence>